<sequence length="352" mass="41718">VRKIVELDYIEVVPVRMKLVPREEMDFNKVASLLYNQKMEALEDIKDLLIDSDYISFHKKFVDHSQINSIWKATACLTTKLQEDDLFSQFKMELESLWKQYNVDDELDFVSTAQRLFDGDMDIFETIQDFMLEDNFKHFKNDFMKNNKFKEFWEARKTLKPTLVDPKYVEFRGEMIKLLEIERIPPNKIKQIIANIQSNEKLNTNWKMDILTTGNDNEEVKSKSKENSIQILKENKINESPLSRFVDVDSISDDDEKIKFENLKHLEKIMLGETNDYSEKLFLEIVPLDFDHLQEIIKQKLNNNNDESLLDIMLPYIINKVKKGIGLTEICELEIFWEESSPLYGMDYKTVF</sequence>
<protein>
    <submittedName>
        <fullName evidence="1">Uncharacterized protein</fullName>
    </submittedName>
</protein>
<evidence type="ECO:0000313" key="2">
    <source>
        <dbReference type="EMBL" id="CAF4258733.1"/>
    </source>
</evidence>
<reference evidence="1" key="1">
    <citation type="submission" date="2021-02" db="EMBL/GenBank/DDBJ databases">
        <authorList>
            <person name="Nowell W R."/>
        </authorList>
    </citation>
    <scope>NUCLEOTIDE SEQUENCE</scope>
</reference>
<feature type="non-terminal residue" evidence="1">
    <location>
        <position position="1"/>
    </location>
</feature>
<gene>
    <name evidence="1" type="ORF">OVA965_LOCUS35464</name>
    <name evidence="2" type="ORF">TMI583_LOCUS36430</name>
</gene>
<dbReference type="Proteomes" id="UP000682733">
    <property type="component" value="Unassembled WGS sequence"/>
</dbReference>
<dbReference type="Proteomes" id="UP000677228">
    <property type="component" value="Unassembled WGS sequence"/>
</dbReference>
<dbReference type="AlphaFoldDB" id="A0A8S2FH96"/>
<accession>A0A8S2FH96</accession>
<feature type="non-terminal residue" evidence="1">
    <location>
        <position position="352"/>
    </location>
</feature>
<dbReference type="EMBL" id="CAJNOK010030924">
    <property type="protein sequence ID" value="CAF1466168.1"/>
    <property type="molecule type" value="Genomic_DNA"/>
</dbReference>
<proteinExistence type="predicted"/>
<name>A0A8S2FH96_9BILA</name>
<dbReference type="EMBL" id="CAJOBA010052800">
    <property type="protein sequence ID" value="CAF4258733.1"/>
    <property type="molecule type" value="Genomic_DNA"/>
</dbReference>
<evidence type="ECO:0000313" key="3">
    <source>
        <dbReference type="Proteomes" id="UP000677228"/>
    </source>
</evidence>
<organism evidence="1 3">
    <name type="scientific">Didymodactylos carnosus</name>
    <dbReference type="NCBI Taxonomy" id="1234261"/>
    <lineage>
        <taxon>Eukaryota</taxon>
        <taxon>Metazoa</taxon>
        <taxon>Spiralia</taxon>
        <taxon>Gnathifera</taxon>
        <taxon>Rotifera</taxon>
        <taxon>Eurotatoria</taxon>
        <taxon>Bdelloidea</taxon>
        <taxon>Philodinida</taxon>
        <taxon>Philodinidae</taxon>
        <taxon>Didymodactylos</taxon>
    </lineage>
</organism>
<comment type="caution">
    <text evidence="1">The sequence shown here is derived from an EMBL/GenBank/DDBJ whole genome shotgun (WGS) entry which is preliminary data.</text>
</comment>
<evidence type="ECO:0000313" key="1">
    <source>
        <dbReference type="EMBL" id="CAF1466168.1"/>
    </source>
</evidence>